<dbReference type="SUPFAM" id="SSF56112">
    <property type="entry name" value="Protein kinase-like (PK-like)"/>
    <property type="match status" value="1"/>
</dbReference>
<evidence type="ECO:0000313" key="1">
    <source>
        <dbReference type="EMBL" id="CAK7238189.1"/>
    </source>
</evidence>
<proteinExistence type="predicted"/>
<comment type="caution">
    <text evidence="1">The sequence shown here is derived from an EMBL/GenBank/DDBJ whole genome shotgun (WGS) entry which is preliminary data.</text>
</comment>
<sequence length="223" mass="24490">MVAEPLVDGRDSDADTVLMQELLGENGRVQEQVQWIQRIQHPAFLAAREIFCYGKTKSTFSVSFDFMLISLAELAGNPLLTEIHYACILGQVLEGLVYLEQNKLEHGHLTCATILVDHGGNVKIWGYENAHDLAGETADVAAFGRVALELVQGYAGDGDVIDIDDQTTCVADFLEAAMSIKQASALAKHRLFDLPWRTSKNHVKSAVALGTVWAKRGYRYPAA</sequence>
<name>A0ABP0D195_9PEZI</name>
<keyword evidence="2" id="KW-1185">Reference proteome</keyword>
<reference evidence="1 2" key="1">
    <citation type="submission" date="2024-01" db="EMBL/GenBank/DDBJ databases">
        <authorList>
            <person name="Allen C."/>
            <person name="Tagirdzhanova G."/>
        </authorList>
    </citation>
    <scope>NUCLEOTIDE SEQUENCE [LARGE SCALE GENOMIC DNA]</scope>
</reference>
<gene>
    <name evidence="1" type="ORF">SEUCBS140593_010415</name>
</gene>
<evidence type="ECO:0000313" key="2">
    <source>
        <dbReference type="Proteomes" id="UP001642482"/>
    </source>
</evidence>
<evidence type="ECO:0008006" key="3">
    <source>
        <dbReference type="Google" id="ProtNLM"/>
    </source>
</evidence>
<dbReference type="EMBL" id="CAWUHD010000213">
    <property type="protein sequence ID" value="CAK7238189.1"/>
    <property type="molecule type" value="Genomic_DNA"/>
</dbReference>
<dbReference type="Proteomes" id="UP001642482">
    <property type="component" value="Unassembled WGS sequence"/>
</dbReference>
<protein>
    <recommendedName>
        <fullName evidence="3">Protein kinase domain-containing protein</fullName>
    </recommendedName>
</protein>
<dbReference type="InterPro" id="IPR011009">
    <property type="entry name" value="Kinase-like_dom_sf"/>
</dbReference>
<dbReference type="Gene3D" id="1.10.510.10">
    <property type="entry name" value="Transferase(Phosphotransferase) domain 1"/>
    <property type="match status" value="1"/>
</dbReference>
<accession>A0ABP0D195</accession>
<organism evidence="1 2">
    <name type="scientific">Sporothrix eucalyptigena</name>
    <dbReference type="NCBI Taxonomy" id="1812306"/>
    <lineage>
        <taxon>Eukaryota</taxon>
        <taxon>Fungi</taxon>
        <taxon>Dikarya</taxon>
        <taxon>Ascomycota</taxon>
        <taxon>Pezizomycotina</taxon>
        <taxon>Sordariomycetes</taxon>
        <taxon>Sordariomycetidae</taxon>
        <taxon>Ophiostomatales</taxon>
        <taxon>Ophiostomataceae</taxon>
        <taxon>Sporothrix</taxon>
    </lineage>
</organism>